<keyword evidence="4 5" id="KW-0472">Membrane</keyword>
<name>A0ABW7FHS0_9BURK</name>
<keyword evidence="8" id="KW-1185">Reference proteome</keyword>
<feature type="transmembrane region" description="Helical" evidence="5">
    <location>
        <begin position="20"/>
        <end position="42"/>
    </location>
</feature>
<protein>
    <submittedName>
        <fullName evidence="7">RDD family protein</fullName>
    </submittedName>
</protein>
<evidence type="ECO:0000313" key="7">
    <source>
        <dbReference type="EMBL" id="MFG6440878.1"/>
    </source>
</evidence>
<evidence type="ECO:0000256" key="4">
    <source>
        <dbReference type="ARBA" id="ARBA00023136"/>
    </source>
</evidence>
<dbReference type="Pfam" id="PF06271">
    <property type="entry name" value="RDD"/>
    <property type="match status" value="1"/>
</dbReference>
<dbReference type="Proteomes" id="UP001606301">
    <property type="component" value="Unassembled WGS sequence"/>
</dbReference>
<evidence type="ECO:0000256" key="3">
    <source>
        <dbReference type="ARBA" id="ARBA00022989"/>
    </source>
</evidence>
<dbReference type="RefSeq" id="WP_394397074.1">
    <property type="nucleotide sequence ID" value="NZ_JBIGHW010000004.1"/>
</dbReference>
<accession>A0ABW7FHS0</accession>
<feature type="transmembrane region" description="Helical" evidence="5">
    <location>
        <begin position="49"/>
        <end position="70"/>
    </location>
</feature>
<evidence type="ECO:0000256" key="5">
    <source>
        <dbReference type="SAM" id="Phobius"/>
    </source>
</evidence>
<sequence length="167" mass="18573">MTTLPAPGATPPGLARRFAALLYEGVLLFGVMFFACFVYVVLTRQKDALFGLPGYVFAFVVPALYFVTFWTRSGQTLALKTWHLRIVDGHGHPLGTARALARYALGWLWVLPGLSLWQFGVRGWALSGALLGWMLLYGALSRLLPHRQFLHDVLCGSRVITQLPLRS</sequence>
<feature type="domain" description="RDD" evidence="6">
    <location>
        <begin position="12"/>
        <end position="156"/>
    </location>
</feature>
<comment type="caution">
    <text evidence="7">The sequence shown here is derived from an EMBL/GenBank/DDBJ whole genome shotgun (WGS) entry which is preliminary data.</text>
</comment>
<evidence type="ECO:0000259" key="6">
    <source>
        <dbReference type="Pfam" id="PF06271"/>
    </source>
</evidence>
<keyword evidence="2 5" id="KW-0812">Transmembrane</keyword>
<evidence type="ECO:0000313" key="8">
    <source>
        <dbReference type="Proteomes" id="UP001606301"/>
    </source>
</evidence>
<organism evidence="7 8">
    <name type="scientific">Pelomonas margarita</name>
    <dbReference type="NCBI Taxonomy" id="3299031"/>
    <lineage>
        <taxon>Bacteria</taxon>
        <taxon>Pseudomonadati</taxon>
        <taxon>Pseudomonadota</taxon>
        <taxon>Betaproteobacteria</taxon>
        <taxon>Burkholderiales</taxon>
        <taxon>Sphaerotilaceae</taxon>
        <taxon>Roseateles</taxon>
    </lineage>
</organism>
<gene>
    <name evidence="7" type="ORF">ACG0Z3_09300</name>
</gene>
<reference evidence="7 8" key="1">
    <citation type="submission" date="2024-08" db="EMBL/GenBank/DDBJ databases">
        <authorList>
            <person name="Lu H."/>
        </authorList>
    </citation>
    <scope>NUCLEOTIDE SEQUENCE [LARGE SCALE GENOMIC DNA]</scope>
    <source>
        <strain evidence="7 8">LKC17W</strain>
    </source>
</reference>
<evidence type="ECO:0000256" key="2">
    <source>
        <dbReference type="ARBA" id="ARBA00022692"/>
    </source>
</evidence>
<feature type="transmembrane region" description="Helical" evidence="5">
    <location>
        <begin position="121"/>
        <end position="140"/>
    </location>
</feature>
<proteinExistence type="predicted"/>
<dbReference type="EMBL" id="JBIGHW010000004">
    <property type="protein sequence ID" value="MFG6440878.1"/>
    <property type="molecule type" value="Genomic_DNA"/>
</dbReference>
<comment type="subcellular location">
    <subcellularLocation>
        <location evidence="1">Membrane</location>
        <topology evidence="1">Multi-pass membrane protein</topology>
    </subcellularLocation>
</comment>
<evidence type="ECO:0000256" key="1">
    <source>
        <dbReference type="ARBA" id="ARBA00004141"/>
    </source>
</evidence>
<dbReference type="InterPro" id="IPR010432">
    <property type="entry name" value="RDD"/>
</dbReference>
<keyword evidence="3 5" id="KW-1133">Transmembrane helix</keyword>